<sequence>MSKTGLTVKALMEALDGAVHGLVAAPRGLGALVRTVVVAGEGVPVPAASPVVVPAGGSAPAARAGLQGASAVAALGDDAAGLRTSACPSSPWSPPSAPRSSPSWPGPSWRPRRPSPATATCSRSRGRSRH</sequence>
<dbReference type="EMBL" id="CP113264">
    <property type="protein sequence ID" value="WAE73243.1"/>
    <property type="molecule type" value="Genomic_DNA"/>
</dbReference>
<reference evidence="2 3" key="1">
    <citation type="journal article" date="2013" name="Int. J. Syst. Evol. Microbiol.">
        <title>Description of Streptomonospora sediminis sp. nov. and Streptomonospora nanhaiensis sp. nov., and reclassification of Nocardiopsis arabia Hozzein &amp; Goodfellow 2008 as Streptomonospora arabica comb. nov. and emended description of the genus Streptomonospora.</title>
        <authorList>
            <person name="Zhang D.F."/>
            <person name="Pan H.Q."/>
            <person name="He J."/>
            <person name="Zhang X.M."/>
            <person name="Zhang Y.G."/>
            <person name="Klenk H.P."/>
            <person name="Hu J.C."/>
            <person name="Li W.J."/>
        </authorList>
    </citation>
    <scope>NUCLEOTIDE SEQUENCE [LARGE SCALE GENOMIC DNA]</scope>
    <source>
        <strain evidence="2 3">12A09</strain>
    </source>
</reference>
<dbReference type="Proteomes" id="UP001156498">
    <property type="component" value="Chromosome"/>
</dbReference>
<name>A0ABY6YLT8_9ACTN</name>
<gene>
    <name evidence="2" type="ORF">OUQ99_29540</name>
</gene>
<feature type="region of interest" description="Disordered" evidence="1">
    <location>
        <begin position="83"/>
        <end position="130"/>
    </location>
</feature>
<organism evidence="2 3">
    <name type="scientific">Streptomonospora nanhaiensis</name>
    <dbReference type="NCBI Taxonomy" id="1323731"/>
    <lineage>
        <taxon>Bacteria</taxon>
        <taxon>Bacillati</taxon>
        <taxon>Actinomycetota</taxon>
        <taxon>Actinomycetes</taxon>
        <taxon>Streptosporangiales</taxon>
        <taxon>Nocardiopsidaceae</taxon>
        <taxon>Streptomonospora</taxon>
    </lineage>
</organism>
<evidence type="ECO:0000256" key="1">
    <source>
        <dbReference type="SAM" id="MobiDB-lite"/>
    </source>
</evidence>
<feature type="compositionally biased region" description="Low complexity" evidence="1">
    <location>
        <begin position="98"/>
        <end position="109"/>
    </location>
</feature>
<evidence type="ECO:0000313" key="2">
    <source>
        <dbReference type="EMBL" id="WAE73243.1"/>
    </source>
</evidence>
<accession>A0ABY6YLT8</accession>
<evidence type="ECO:0000313" key="3">
    <source>
        <dbReference type="Proteomes" id="UP001156498"/>
    </source>
</evidence>
<proteinExistence type="predicted"/>
<protein>
    <submittedName>
        <fullName evidence="2">Uncharacterized protein</fullName>
    </submittedName>
</protein>
<dbReference type="RefSeq" id="WP_267947030.1">
    <property type="nucleotide sequence ID" value="NZ_CP113264.1"/>
</dbReference>
<keyword evidence="3" id="KW-1185">Reference proteome</keyword>